<dbReference type="AlphaFoldDB" id="A0AAW5TLW2"/>
<proteinExistence type="predicted"/>
<protein>
    <submittedName>
        <fullName evidence="2">Uncharacterized protein</fullName>
    </submittedName>
</protein>
<reference evidence="2" key="1">
    <citation type="submission" date="2023-08" db="EMBL/GenBank/DDBJ databases">
        <title>Genomic analyses of the natural microbiome of Caenorhabditis elegans.</title>
        <authorList>
            <person name="Samuel B."/>
        </authorList>
    </citation>
    <scope>NUCLEOTIDE SEQUENCE</scope>
    <source>
        <strain evidence="2">BIGb0220</strain>
    </source>
</reference>
<sequence length="112" mass="13333">MKRRKTQKNCKTSQSPYFMKSTRGSDKTNRNKRKSTFLIVLLSNSLYLKVLKKIKLMKNRNRSKKLLMRLEKHSIFYQYKRQVVYPRDHVSFIGTNSLEIAASQDKEEKDVS</sequence>
<comment type="caution">
    <text evidence="2">The sequence shown here is derived from an EMBL/GenBank/DDBJ whole genome shotgun (WGS) entry which is preliminary data.</text>
</comment>
<name>A0AAW5TLW2_9LACT</name>
<dbReference type="Proteomes" id="UP001207687">
    <property type="component" value="Unassembled WGS sequence"/>
</dbReference>
<dbReference type="EMBL" id="JAOQNN010000003">
    <property type="protein sequence ID" value="MCW2282190.1"/>
    <property type="molecule type" value="Genomic_DNA"/>
</dbReference>
<evidence type="ECO:0000313" key="3">
    <source>
        <dbReference type="Proteomes" id="UP001207687"/>
    </source>
</evidence>
<organism evidence="2 3">
    <name type="scientific">Lactococcus lactis</name>
    <dbReference type="NCBI Taxonomy" id="1358"/>
    <lineage>
        <taxon>Bacteria</taxon>
        <taxon>Bacillati</taxon>
        <taxon>Bacillota</taxon>
        <taxon>Bacilli</taxon>
        <taxon>Lactobacillales</taxon>
        <taxon>Streptococcaceae</taxon>
        <taxon>Lactococcus</taxon>
    </lineage>
</organism>
<feature type="region of interest" description="Disordered" evidence="1">
    <location>
        <begin position="1"/>
        <end position="30"/>
    </location>
</feature>
<accession>A0AAW5TLW2</accession>
<gene>
    <name evidence="2" type="ORF">M2256_002735</name>
</gene>
<evidence type="ECO:0000313" key="2">
    <source>
        <dbReference type="EMBL" id="MCW2282190.1"/>
    </source>
</evidence>
<evidence type="ECO:0000256" key="1">
    <source>
        <dbReference type="SAM" id="MobiDB-lite"/>
    </source>
</evidence>